<dbReference type="AlphaFoldDB" id="A0A066RR28"/>
<protein>
    <submittedName>
        <fullName evidence="1">Major tail tube protein</fullName>
    </submittedName>
</protein>
<dbReference type="OrthoDB" id="3078668at2"/>
<proteinExistence type="predicted"/>
<gene>
    <name evidence="1" type="ORF">EA58_03880</name>
</gene>
<dbReference type="Pfam" id="PF04985">
    <property type="entry name" value="Phage_tube"/>
    <property type="match status" value="1"/>
</dbReference>
<dbReference type="InterPro" id="IPR006498">
    <property type="entry name" value="Tail_tube"/>
</dbReference>
<accession>A0A066RR28</accession>
<comment type="caution">
    <text evidence="1">The sequence shown here is derived from an EMBL/GenBank/DDBJ whole genome shotgun (WGS) entry which is preliminary data.</text>
</comment>
<dbReference type="STRING" id="1654360.EA58_03880"/>
<sequence>MAADNLLSRWSIWVDGVGKAGNAKEYTPPVLEVLTTDFQAGDMDMAIPVDDGMAPMEASFSLFGVDVTVLPLFGLRQGARTVVSVRSTYSDLSGNSYELVEELGGMITKIERDTQDGGSQREKAMKVTMKLNYYKVSRSGLVLIEIDPINHVRKIGDIDVLEGIRAILRLS</sequence>
<name>A0A066RR28_9GAMM</name>
<evidence type="ECO:0000313" key="2">
    <source>
        <dbReference type="Proteomes" id="UP000027192"/>
    </source>
</evidence>
<organism evidence="1 2">
    <name type="scientific">Photobacterium galatheae</name>
    <dbReference type="NCBI Taxonomy" id="1654360"/>
    <lineage>
        <taxon>Bacteria</taxon>
        <taxon>Pseudomonadati</taxon>
        <taxon>Pseudomonadota</taxon>
        <taxon>Gammaproteobacteria</taxon>
        <taxon>Vibrionales</taxon>
        <taxon>Vibrionaceae</taxon>
        <taxon>Photobacterium</taxon>
    </lineage>
</organism>
<dbReference type="RefSeq" id="WP_036749032.1">
    <property type="nucleotide sequence ID" value="NZ_JAGSGC010000002.1"/>
</dbReference>
<evidence type="ECO:0000313" key="1">
    <source>
        <dbReference type="EMBL" id="KDM92905.1"/>
    </source>
</evidence>
<dbReference type="Proteomes" id="UP000027192">
    <property type="component" value="Unassembled WGS sequence"/>
</dbReference>
<keyword evidence="2" id="KW-1185">Reference proteome</keyword>
<dbReference type="EMBL" id="JMIB01000005">
    <property type="protein sequence ID" value="KDM92905.1"/>
    <property type="molecule type" value="Genomic_DNA"/>
</dbReference>
<reference evidence="1 2" key="1">
    <citation type="submission" date="2014-04" db="EMBL/GenBank/DDBJ databases">
        <title>Draft genome sequence of Photobacterium halotolerans S2753: a solonamide, ngercheumicin and holomycin producer.</title>
        <authorList>
            <person name="Machado H.R."/>
            <person name="Gram L."/>
        </authorList>
    </citation>
    <scope>NUCLEOTIDE SEQUENCE [LARGE SCALE GENOMIC DNA]</scope>
    <source>
        <strain evidence="1 2">S2753</strain>
    </source>
</reference>